<dbReference type="AlphaFoldDB" id="A0A178HXY5"/>
<evidence type="ECO:0000313" key="2">
    <source>
        <dbReference type="Proteomes" id="UP000078389"/>
    </source>
</evidence>
<proteinExistence type="predicted"/>
<comment type="caution">
    <text evidence="1">The sequence shown here is derived from an EMBL/GenBank/DDBJ whole genome shotgun (WGS) entry which is preliminary data.</text>
</comment>
<dbReference type="RefSeq" id="WP_067454914.1">
    <property type="nucleotide sequence ID" value="NZ_LVVY01000079.1"/>
</dbReference>
<name>A0A178HXY5_9HYPH</name>
<dbReference type="Proteomes" id="UP000078389">
    <property type="component" value="Unassembled WGS sequence"/>
</dbReference>
<sequence>MGFFPQTIAAKLAGREVAASLLCFMDFRLTPRRWWMGFGDLYAGGHTWQGTGEMITIDGLEQAVGTTAPRTTFTLSGIDATIVNLARNASDRVKDRRCVIYLQFFEIAPTDGAVQPWAPLDAPYSIWSGIMDQMTYTAEGPSQRTVTLTAESIWTGRRKPAYGRYTDRDQNARFPGDRGLEQLPDLVNKTIRWPVF</sequence>
<gene>
    <name evidence="1" type="ORF">A3840_08655</name>
</gene>
<accession>A0A178HXY5</accession>
<organism evidence="1 2">
    <name type="scientific">Devosia elaeis</name>
    <dbReference type="NCBI Taxonomy" id="1770058"/>
    <lineage>
        <taxon>Bacteria</taxon>
        <taxon>Pseudomonadati</taxon>
        <taxon>Pseudomonadota</taxon>
        <taxon>Alphaproteobacteria</taxon>
        <taxon>Hyphomicrobiales</taxon>
        <taxon>Devosiaceae</taxon>
        <taxon>Devosia</taxon>
    </lineage>
</organism>
<protein>
    <submittedName>
        <fullName evidence="1">Uncharacterized protein</fullName>
    </submittedName>
</protein>
<dbReference type="STRING" id="1770058.A3840_08655"/>
<reference evidence="1 2" key="1">
    <citation type="submission" date="2016-03" db="EMBL/GenBank/DDBJ databases">
        <title>Genome sequencing of Devosia sp. S37.</title>
        <authorList>
            <person name="Mohd Nor M."/>
        </authorList>
    </citation>
    <scope>NUCLEOTIDE SEQUENCE [LARGE SCALE GENOMIC DNA]</scope>
    <source>
        <strain evidence="1 2">S37</strain>
    </source>
</reference>
<dbReference type="EMBL" id="LVVY01000079">
    <property type="protein sequence ID" value="OAM77691.1"/>
    <property type="molecule type" value="Genomic_DNA"/>
</dbReference>
<evidence type="ECO:0000313" key="1">
    <source>
        <dbReference type="EMBL" id="OAM77691.1"/>
    </source>
</evidence>
<keyword evidence="2" id="KW-1185">Reference proteome</keyword>
<dbReference type="OrthoDB" id="7768569at2"/>